<reference evidence="2 3" key="1">
    <citation type="submission" date="2014-02" db="EMBL/GenBank/DDBJ databases">
        <title>Single nucleus genome sequencing reveals high similarity among nuclei of an endomycorrhizal fungus.</title>
        <authorList>
            <person name="Lin K."/>
            <person name="Geurts R."/>
            <person name="Zhang Z."/>
            <person name="Limpens E."/>
            <person name="Saunders D.G."/>
            <person name="Mu D."/>
            <person name="Pang E."/>
            <person name="Cao H."/>
            <person name="Cha H."/>
            <person name="Lin T."/>
            <person name="Zhou Q."/>
            <person name="Shang Y."/>
            <person name="Li Y."/>
            <person name="Ivanov S."/>
            <person name="Sharma T."/>
            <person name="Velzen R.V."/>
            <person name="Ruijter N.D."/>
            <person name="Aanen D.K."/>
            <person name="Win J."/>
            <person name="Kamoun S."/>
            <person name="Bisseling T."/>
            <person name="Huang S."/>
        </authorList>
    </citation>
    <scope>NUCLEOTIDE SEQUENCE [LARGE SCALE GENOMIC DNA]</scope>
    <source>
        <strain evidence="3">DAOM197198w</strain>
    </source>
</reference>
<name>A0A015IVX3_RHIIW</name>
<dbReference type="GO" id="GO:0005634">
    <property type="term" value="C:nucleus"/>
    <property type="evidence" value="ECO:0007669"/>
    <property type="project" value="UniProtKB-ARBA"/>
</dbReference>
<dbReference type="EMBL" id="JEMT01025621">
    <property type="protein sequence ID" value="EXX61422.1"/>
    <property type="molecule type" value="Genomic_DNA"/>
</dbReference>
<sequence>MSQPQILIDPSEAQRIEKNIILRGIYYRPTGYHSNPKSLRDACKKEGHQFCLSECKDFLENQQSHQIYMPPPKHIPRASVPLTLKKSSEVAKAFKRKYGDRNNPLTWPKLLQCDNRREWMGETSRLMQEHNVTIRVIGPYSHRGNGMVERFNKTEGEMLYKIQYAVESISSDPRLIRTCFTETLNF</sequence>
<proteinExistence type="predicted"/>
<dbReference type="Proteomes" id="UP000022910">
    <property type="component" value="Unassembled WGS sequence"/>
</dbReference>
<accession>A0A015IVX3</accession>
<dbReference type="InterPro" id="IPR012337">
    <property type="entry name" value="RNaseH-like_sf"/>
</dbReference>
<protein>
    <recommendedName>
        <fullName evidence="1">Integrase catalytic domain-containing protein</fullName>
    </recommendedName>
</protein>
<dbReference type="GO" id="GO:0015074">
    <property type="term" value="P:DNA integration"/>
    <property type="evidence" value="ECO:0007669"/>
    <property type="project" value="InterPro"/>
</dbReference>
<organism evidence="2 3">
    <name type="scientific">Rhizophagus irregularis (strain DAOM 197198w)</name>
    <name type="common">Glomus intraradices</name>
    <dbReference type="NCBI Taxonomy" id="1432141"/>
    <lineage>
        <taxon>Eukaryota</taxon>
        <taxon>Fungi</taxon>
        <taxon>Fungi incertae sedis</taxon>
        <taxon>Mucoromycota</taxon>
        <taxon>Glomeromycotina</taxon>
        <taxon>Glomeromycetes</taxon>
        <taxon>Glomerales</taxon>
        <taxon>Glomeraceae</taxon>
        <taxon>Rhizophagus</taxon>
    </lineage>
</organism>
<comment type="caution">
    <text evidence="2">The sequence shown here is derived from an EMBL/GenBank/DDBJ whole genome shotgun (WGS) entry which is preliminary data.</text>
</comment>
<dbReference type="GO" id="GO:0003676">
    <property type="term" value="F:nucleic acid binding"/>
    <property type="evidence" value="ECO:0007669"/>
    <property type="project" value="InterPro"/>
</dbReference>
<evidence type="ECO:0000313" key="2">
    <source>
        <dbReference type="EMBL" id="EXX61422.1"/>
    </source>
</evidence>
<evidence type="ECO:0000259" key="1">
    <source>
        <dbReference type="PROSITE" id="PS50994"/>
    </source>
</evidence>
<gene>
    <name evidence="2" type="ORF">RirG_171280</name>
</gene>
<dbReference type="InterPro" id="IPR036397">
    <property type="entry name" value="RNaseH_sf"/>
</dbReference>
<evidence type="ECO:0000313" key="3">
    <source>
        <dbReference type="Proteomes" id="UP000022910"/>
    </source>
</evidence>
<dbReference type="Gene3D" id="3.30.420.10">
    <property type="entry name" value="Ribonuclease H-like superfamily/Ribonuclease H"/>
    <property type="match status" value="1"/>
</dbReference>
<dbReference type="AlphaFoldDB" id="A0A015IVX3"/>
<dbReference type="PROSITE" id="PS50994">
    <property type="entry name" value="INTEGRASE"/>
    <property type="match status" value="1"/>
</dbReference>
<dbReference type="SUPFAM" id="SSF53098">
    <property type="entry name" value="Ribonuclease H-like"/>
    <property type="match status" value="1"/>
</dbReference>
<dbReference type="HOGENOM" id="CLU_1455156_0_0_1"/>
<feature type="domain" description="Integrase catalytic" evidence="1">
    <location>
        <begin position="108"/>
        <end position="186"/>
    </location>
</feature>
<keyword evidence="3" id="KW-1185">Reference proteome</keyword>
<dbReference type="InterPro" id="IPR001584">
    <property type="entry name" value="Integrase_cat-core"/>
</dbReference>